<dbReference type="EMBL" id="CAJVPQ010025757">
    <property type="protein sequence ID" value="CAG8767314.1"/>
    <property type="molecule type" value="Genomic_DNA"/>
</dbReference>
<organism evidence="2 3">
    <name type="scientific">Funneliformis caledonium</name>
    <dbReference type="NCBI Taxonomy" id="1117310"/>
    <lineage>
        <taxon>Eukaryota</taxon>
        <taxon>Fungi</taxon>
        <taxon>Fungi incertae sedis</taxon>
        <taxon>Mucoromycota</taxon>
        <taxon>Glomeromycotina</taxon>
        <taxon>Glomeromycetes</taxon>
        <taxon>Glomerales</taxon>
        <taxon>Glomeraceae</taxon>
        <taxon>Funneliformis</taxon>
    </lineage>
</organism>
<proteinExistence type="predicted"/>
<evidence type="ECO:0000313" key="3">
    <source>
        <dbReference type="Proteomes" id="UP000789570"/>
    </source>
</evidence>
<accession>A0A9N9J7B2</accession>
<comment type="caution">
    <text evidence="2">The sequence shown here is derived from an EMBL/GenBank/DDBJ whole genome shotgun (WGS) entry which is preliminary data.</text>
</comment>
<dbReference type="OrthoDB" id="2441667at2759"/>
<dbReference type="Proteomes" id="UP000789570">
    <property type="component" value="Unassembled WGS sequence"/>
</dbReference>
<protein>
    <submittedName>
        <fullName evidence="2">6619_t:CDS:1</fullName>
    </submittedName>
</protein>
<keyword evidence="3" id="KW-1185">Reference proteome</keyword>
<sequence>TQVKKLKKNHVKEQLKTRGIVKDMNTNKRDLVKELEIVLAEETLAKISDARDPYSDKDESSVKIGNKTILDS</sequence>
<evidence type="ECO:0000313" key="2">
    <source>
        <dbReference type="EMBL" id="CAG8767314.1"/>
    </source>
</evidence>
<dbReference type="AlphaFoldDB" id="A0A9N9J7B2"/>
<gene>
    <name evidence="2" type="ORF">FCALED_LOCUS17301</name>
</gene>
<feature type="non-terminal residue" evidence="2">
    <location>
        <position position="72"/>
    </location>
</feature>
<feature type="compositionally biased region" description="Basic and acidic residues" evidence="1">
    <location>
        <begin position="50"/>
        <end position="61"/>
    </location>
</feature>
<feature type="non-terminal residue" evidence="2">
    <location>
        <position position="1"/>
    </location>
</feature>
<reference evidence="2" key="1">
    <citation type="submission" date="2021-06" db="EMBL/GenBank/DDBJ databases">
        <authorList>
            <person name="Kallberg Y."/>
            <person name="Tangrot J."/>
            <person name="Rosling A."/>
        </authorList>
    </citation>
    <scope>NUCLEOTIDE SEQUENCE</scope>
    <source>
        <strain evidence="2">UK204</strain>
    </source>
</reference>
<evidence type="ECO:0000256" key="1">
    <source>
        <dbReference type="SAM" id="MobiDB-lite"/>
    </source>
</evidence>
<name>A0A9N9J7B2_9GLOM</name>
<feature type="region of interest" description="Disordered" evidence="1">
    <location>
        <begin position="50"/>
        <end position="72"/>
    </location>
</feature>